<dbReference type="Pfam" id="PF08220">
    <property type="entry name" value="HTH_DeoR"/>
    <property type="match status" value="1"/>
</dbReference>
<evidence type="ECO:0000259" key="4">
    <source>
        <dbReference type="PROSITE" id="PS51000"/>
    </source>
</evidence>
<keyword evidence="1" id="KW-0805">Transcription regulation</keyword>
<evidence type="ECO:0000313" key="6">
    <source>
        <dbReference type="Proteomes" id="UP000594637"/>
    </source>
</evidence>
<dbReference type="PRINTS" id="PR00037">
    <property type="entry name" value="HTHLACR"/>
</dbReference>
<dbReference type="InterPro" id="IPR001034">
    <property type="entry name" value="DeoR_HTH"/>
</dbReference>
<dbReference type="SMART" id="SM00420">
    <property type="entry name" value="HTH_DEOR"/>
    <property type="match status" value="1"/>
</dbReference>
<dbReference type="AlphaFoldDB" id="A0A7T0LLV9"/>
<sequence length="249" mass="25880">MIAQQRQSVILQMVRAHGGASVGELAEHLEVSPSTIRRDLNQMDKAGLLQRVRGGGAPEADDLPFPQVAARAADEKDRVGAAAAAMVKDRDVVVLDIGTTCAAVARHLRGRSITVVTASLAVVDELRGDHDVELIVLGGLLRSSYLSLVGALTQQALAQLRADIAFLGTSGLRTDGTVMDSTGTEVPIKHAIRAASERTVLVATADKFPGSGLLPVLPVTDLQAVITTADPSTAPLDTLAGTSTEVVLA</sequence>
<dbReference type="InterPro" id="IPR036388">
    <property type="entry name" value="WH-like_DNA-bd_sf"/>
</dbReference>
<dbReference type="Gene3D" id="1.10.10.10">
    <property type="entry name" value="Winged helix-like DNA-binding domain superfamily/Winged helix DNA-binding domain"/>
    <property type="match status" value="1"/>
</dbReference>
<gene>
    <name evidence="5" type="ORF">ID810_00720</name>
</gene>
<evidence type="ECO:0000256" key="2">
    <source>
        <dbReference type="ARBA" id="ARBA00023125"/>
    </source>
</evidence>
<dbReference type="GO" id="GO:0003677">
    <property type="term" value="F:DNA binding"/>
    <property type="evidence" value="ECO:0007669"/>
    <property type="project" value="UniProtKB-KW"/>
</dbReference>
<dbReference type="InterPro" id="IPR018356">
    <property type="entry name" value="Tscrpt_reg_HTH_DeoR_CS"/>
</dbReference>
<dbReference type="PROSITE" id="PS51000">
    <property type="entry name" value="HTH_DEOR_2"/>
    <property type="match status" value="1"/>
</dbReference>
<dbReference type="Pfam" id="PF00455">
    <property type="entry name" value="DeoRC"/>
    <property type="match status" value="1"/>
</dbReference>
<dbReference type="InterPro" id="IPR014036">
    <property type="entry name" value="DeoR-like_C"/>
</dbReference>
<organism evidence="5 6">
    <name type="scientific">Actinomyces respiraculi</name>
    <dbReference type="NCBI Taxonomy" id="2744574"/>
    <lineage>
        <taxon>Bacteria</taxon>
        <taxon>Bacillati</taxon>
        <taxon>Actinomycetota</taxon>
        <taxon>Actinomycetes</taxon>
        <taxon>Actinomycetales</taxon>
        <taxon>Actinomycetaceae</taxon>
        <taxon>Actinomyces</taxon>
    </lineage>
</organism>
<reference evidence="5 6" key="1">
    <citation type="submission" date="2020-11" db="EMBL/GenBank/DDBJ databases">
        <title>Actinomyces sp. ZJ750.</title>
        <authorList>
            <person name="Zhou J."/>
        </authorList>
    </citation>
    <scope>NUCLEOTIDE SEQUENCE [LARGE SCALE GENOMIC DNA]</scope>
    <source>
        <strain evidence="5 6">ZJ750</strain>
    </source>
</reference>
<name>A0A7T0LLV9_9ACTO</name>
<feature type="domain" description="HTH deoR-type" evidence="4">
    <location>
        <begin position="3"/>
        <end position="58"/>
    </location>
</feature>
<dbReference type="PANTHER" id="PTHR30363">
    <property type="entry name" value="HTH-TYPE TRANSCRIPTIONAL REGULATOR SRLR-RELATED"/>
    <property type="match status" value="1"/>
</dbReference>
<dbReference type="InterPro" id="IPR050313">
    <property type="entry name" value="Carb_Metab_HTH_regulators"/>
</dbReference>
<dbReference type="SMART" id="SM01134">
    <property type="entry name" value="DeoRC"/>
    <property type="match status" value="1"/>
</dbReference>
<dbReference type="InterPro" id="IPR036390">
    <property type="entry name" value="WH_DNA-bd_sf"/>
</dbReference>
<dbReference type="SUPFAM" id="SSF46785">
    <property type="entry name" value="Winged helix' DNA-binding domain"/>
    <property type="match status" value="1"/>
</dbReference>
<dbReference type="InterPro" id="IPR011991">
    <property type="entry name" value="ArsR-like_HTH"/>
</dbReference>
<dbReference type="SUPFAM" id="SSF100950">
    <property type="entry name" value="NagB/RpiA/CoA transferase-like"/>
    <property type="match status" value="1"/>
</dbReference>
<dbReference type="GO" id="GO:0003700">
    <property type="term" value="F:DNA-binding transcription factor activity"/>
    <property type="evidence" value="ECO:0007669"/>
    <property type="project" value="InterPro"/>
</dbReference>
<evidence type="ECO:0000256" key="3">
    <source>
        <dbReference type="ARBA" id="ARBA00023163"/>
    </source>
</evidence>
<keyword evidence="6" id="KW-1185">Reference proteome</keyword>
<dbReference type="PANTHER" id="PTHR30363:SF44">
    <property type="entry name" value="AGA OPERON TRANSCRIPTIONAL REPRESSOR-RELATED"/>
    <property type="match status" value="1"/>
</dbReference>
<dbReference type="EMBL" id="CP063989">
    <property type="protein sequence ID" value="QPL05553.1"/>
    <property type="molecule type" value="Genomic_DNA"/>
</dbReference>
<keyword evidence="3" id="KW-0804">Transcription</keyword>
<dbReference type="CDD" id="cd00090">
    <property type="entry name" value="HTH_ARSR"/>
    <property type="match status" value="1"/>
</dbReference>
<proteinExistence type="predicted"/>
<evidence type="ECO:0000313" key="5">
    <source>
        <dbReference type="EMBL" id="QPL05553.1"/>
    </source>
</evidence>
<evidence type="ECO:0000256" key="1">
    <source>
        <dbReference type="ARBA" id="ARBA00023015"/>
    </source>
</evidence>
<dbReference type="KEGG" id="arep:ID810_00720"/>
<dbReference type="InterPro" id="IPR037171">
    <property type="entry name" value="NagB/RpiA_transferase-like"/>
</dbReference>
<dbReference type="RefSeq" id="WP_166856976.1">
    <property type="nucleotide sequence ID" value="NZ_CP063989.1"/>
</dbReference>
<accession>A0A7T0LLV9</accession>
<keyword evidence="2" id="KW-0238">DNA-binding</keyword>
<dbReference type="Gene3D" id="3.40.50.1360">
    <property type="match status" value="1"/>
</dbReference>
<protein>
    <submittedName>
        <fullName evidence="5">DeoR/GlpR transcriptional regulator</fullName>
    </submittedName>
</protein>
<dbReference type="Proteomes" id="UP000594637">
    <property type="component" value="Chromosome"/>
</dbReference>
<dbReference type="PROSITE" id="PS00894">
    <property type="entry name" value="HTH_DEOR_1"/>
    <property type="match status" value="1"/>
</dbReference>